<dbReference type="GO" id="GO:0009306">
    <property type="term" value="P:protein secretion"/>
    <property type="evidence" value="ECO:0007669"/>
    <property type="project" value="InterPro"/>
</dbReference>
<dbReference type="AlphaFoldDB" id="A0A0J8WYH5"/>
<dbReference type="Proteomes" id="UP000037594">
    <property type="component" value="Unassembled WGS sequence"/>
</dbReference>
<dbReference type="Pfam" id="PF10824">
    <property type="entry name" value="T7SS_ESX_EspC"/>
    <property type="match status" value="1"/>
</dbReference>
<dbReference type="OrthoDB" id="4753354at2"/>
<accession>A0A0J8WYH5</accession>
<dbReference type="EMBL" id="LFOD01000009">
    <property type="protein sequence ID" value="KMV18159.1"/>
    <property type="molecule type" value="Genomic_DNA"/>
</dbReference>
<dbReference type="RefSeq" id="WP_019344372.1">
    <property type="nucleotide sequence ID" value="NZ_AGSZ01000145.1"/>
</dbReference>
<comment type="caution">
    <text evidence="1">The sequence shown here is derived from an EMBL/GenBank/DDBJ whole genome shotgun (WGS) entry which is preliminary data.</text>
</comment>
<evidence type="ECO:0000313" key="2">
    <source>
        <dbReference type="Proteomes" id="UP000037594"/>
    </source>
</evidence>
<evidence type="ECO:0000313" key="1">
    <source>
        <dbReference type="EMBL" id="KMV18159.1"/>
    </source>
</evidence>
<dbReference type="InterPro" id="IPR022536">
    <property type="entry name" value="EspC"/>
</dbReference>
<evidence type="ECO:0008006" key="3">
    <source>
        <dbReference type="Google" id="ProtNLM"/>
    </source>
</evidence>
<name>A0A0J8WYH5_9MYCO</name>
<proteinExistence type="predicted"/>
<dbReference type="PATRIC" id="fig|451644.5.peg.2635"/>
<gene>
    <name evidence="1" type="ORF">ACT17_12725</name>
</gene>
<sequence>MSDGTLGVTTSHIQELSDGQMTAKTYIELTAEVTDGVTASMLVNHGPICAASIASLALANSAREGACAAMASVSEDMSEKLKISAAQYDQTDAQGGAEIGKEMHPR</sequence>
<protein>
    <recommendedName>
        <fullName evidence="3">ESX-1 secretion-associated protein</fullName>
    </recommendedName>
</protein>
<reference evidence="1 2" key="1">
    <citation type="submission" date="2015-06" db="EMBL/GenBank/DDBJ databases">
        <title>Genome sequence of Mycobacterium conceptionense strain MLE.</title>
        <authorList>
            <person name="Greninger A.L."/>
            <person name="Cunningham G."/>
            <person name="Chiu C.Y."/>
            <person name="Miller S."/>
        </authorList>
    </citation>
    <scope>NUCLEOTIDE SEQUENCE [LARGE SCALE GENOMIC DNA]</scope>
    <source>
        <strain evidence="1 2">MLE</strain>
    </source>
</reference>
<organism evidence="1 2">
    <name type="scientific">Mycolicibacterium conceptionense</name>
    <dbReference type="NCBI Taxonomy" id="451644"/>
    <lineage>
        <taxon>Bacteria</taxon>
        <taxon>Bacillati</taxon>
        <taxon>Actinomycetota</taxon>
        <taxon>Actinomycetes</taxon>
        <taxon>Mycobacteriales</taxon>
        <taxon>Mycobacteriaceae</taxon>
        <taxon>Mycolicibacterium</taxon>
    </lineage>
</organism>